<keyword evidence="8" id="KW-1133">Transmembrane helix</keyword>
<evidence type="ECO:0000256" key="4">
    <source>
        <dbReference type="ARBA" id="ARBA00023125"/>
    </source>
</evidence>
<proteinExistence type="predicted"/>
<dbReference type="RefSeq" id="XP_020059022.1">
    <property type="nucleotide sequence ID" value="XM_020197303.1"/>
</dbReference>
<dbReference type="OrthoDB" id="2579025at2759"/>
<dbReference type="InterPro" id="IPR051711">
    <property type="entry name" value="Stress_Response_Reg"/>
</dbReference>
<dbReference type="Pfam" id="PF04082">
    <property type="entry name" value="Fungal_trans"/>
    <property type="match status" value="1"/>
</dbReference>
<feature type="compositionally biased region" description="Low complexity" evidence="7">
    <location>
        <begin position="167"/>
        <end position="182"/>
    </location>
</feature>
<dbReference type="Proteomes" id="UP000184546">
    <property type="component" value="Unassembled WGS sequence"/>
</dbReference>
<dbReference type="PANTHER" id="PTHR47540:SF3">
    <property type="entry name" value="ZN(II)2CYS6 TRANSCRIPTION FACTOR (EUROFUNG)"/>
    <property type="match status" value="1"/>
</dbReference>
<keyword evidence="2" id="KW-0479">Metal-binding</keyword>
<dbReference type="InterPro" id="IPR001138">
    <property type="entry name" value="Zn2Cys6_DnaBD"/>
</dbReference>
<name>A0A1L9X2I2_ASPA1</name>
<dbReference type="EMBL" id="KV878972">
    <property type="protein sequence ID" value="OJK02683.1"/>
    <property type="molecule type" value="Genomic_DNA"/>
</dbReference>
<keyword evidence="4" id="KW-0238">DNA-binding</keyword>
<evidence type="ECO:0000256" key="3">
    <source>
        <dbReference type="ARBA" id="ARBA00023015"/>
    </source>
</evidence>
<dbReference type="OMA" id="SMVTYRF"/>
<feature type="compositionally biased region" description="Basic residues" evidence="7">
    <location>
        <begin position="29"/>
        <end position="41"/>
    </location>
</feature>
<keyword evidence="6" id="KW-0539">Nucleus</keyword>
<keyword evidence="5" id="KW-0804">Transcription</keyword>
<dbReference type="GeneID" id="30971117"/>
<dbReference type="GO" id="GO:0008270">
    <property type="term" value="F:zinc ion binding"/>
    <property type="evidence" value="ECO:0007669"/>
    <property type="project" value="InterPro"/>
</dbReference>
<evidence type="ECO:0000256" key="6">
    <source>
        <dbReference type="ARBA" id="ARBA00023242"/>
    </source>
</evidence>
<dbReference type="PANTHER" id="PTHR47540">
    <property type="entry name" value="THIAMINE REPRESSIBLE GENES REGULATORY PROTEIN THI5"/>
    <property type="match status" value="1"/>
</dbReference>
<dbReference type="PROSITE" id="PS00463">
    <property type="entry name" value="ZN2_CY6_FUNGAL_1"/>
    <property type="match status" value="1"/>
</dbReference>
<feature type="domain" description="Zn(2)-C6 fungal-type" evidence="9">
    <location>
        <begin position="79"/>
        <end position="108"/>
    </location>
</feature>
<dbReference type="GO" id="GO:0005634">
    <property type="term" value="C:nucleus"/>
    <property type="evidence" value="ECO:0007669"/>
    <property type="project" value="UniProtKB-SubCell"/>
</dbReference>
<dbReference type="Gene3D" id="4.10.240.10">
    <property type="entry name" value="Zn(2)-C6 fungal-type DNA-binding domain"/>
    <property type="match status" value="1"/>
</dbReference>
<evidence type="ECO:0000256" key="5">
    <source>
        <dbReference type="ARBA" id="ARBA00023163"/>
    </source>
</evidence>
<keyword evidence="3" id="KW-0805">Transcription regulation</keyword>
<evidence type="ECO:0000313" key="10">
    <source>
        <dbReference type="EMBL" id="OJK02683.1"/>
    </source>
</evidence>
<dbReference type="PROSITE" id="PS50048">
    <property type="entry name" value="ZN2_CY6_FUNGAL_2"/>
    <property type="match status" value="1"/>
</dbReference>
<evidence type="ECO:0000256" key="2">
    <source>
        <dbReference type="ARBA" id="ARBA00022723"/>
    </source>
</evidence>
<accession>A0A1L9X2I2</accession>
<keyword evidence="8" id="KW-0472">Membrane</keyword>
<keyword evidence="8" id="KW-0812">Transmembrane</keyword>
<evidence type="ECO:0000256" key="7">
    <source>
        <dbReference type="SAM" id="MobiDB-lite"/>
    </source>
</evidence>
<dbReference type="VEuPathDB" id="FungiDB:ASPACDRAFT_1853260"/>
<dbReference type="Pfam" id="PF00172">
    <property type="entry name" value="Zn_clus"/>
    <property type="match status" value="1"/>
</dbReference>
<dbReference type="GO" id="GO:0000981">
    <property type="term" value="F:DNA-binding transcription factor activity, RNA polymerase II-specific"/>
    <property type="evidence" value="ECO:0007669"/>
    <property type="project" value="InterPro"/>
</dbReference>
<dbReference type="CDD" id="cd12148">
    <property type="entry name" value="fungal_TF_MHR"/>
    <property type="match status" value="1"/>
</dbReference>
<keyword evidence="11" id="KW-1185">Reference proteome</keyword>
<dbReference type="GO" id="GO:0045944">
    <property type="term" value="P:positive regulation of transcription by RNA polymerase II"/>
    <property type="evidence" value="ECO:0007669"/>
    <property type="project" value="TreeGrafter"/>
</dbReference>
<protein>
    <recommendedName>
        <fullName evidence="9">Zn(2)-C6 fungal-type domain-containing protein</fullName>
    </recommendedName>
</protein>
<sequence length="791" mass="89035">MAATVVAAVDSLSSPDDPVPLRVVSDSHRRARARARFRSRSRSSANGRDILSAKRPRRSSESSSSILKSNTPRQKITRACDHCKEKKTRCTGTIPCVRCTRLSLVCEYNAAYSRGLPPEPLPASSGEQLGDTHAVHGPRTRRSPPIAHSLSRIGSASHQDLYDRNRSNGNNNNNNNISQRNSPDPAVTDLEGNYLGPASGLSFLNRVWRRLHQDEKRAVPDALQNESPSKNTSVFKFGDKPYAAHRDVGFTLPPYEKARELVNTYFDLSMVTYRFLHRGSVDQWLQQVYECHHSVSNPPTGHMVARTAIIFMIFAVGTLYEEQDPDSQIDRQHGSEQWYAASKSMTALESGAPRLESVQARLGQCFYLLSSSRANECWYSFGTALQLVTALGLHRRHRGKVPRDGNSYLDRELRKRLFWSTYTLDKYLSVMFGRPRLLHDEDIDQELPDEVHDEDMLEEYSSTRPGVGDCMMTASLLHYRLGRILGEISRQLYTVSPLSRDASFETAARLMTKLEDWKAATPPLFNSVRATSLIPPLCRQSQVLQLAYSHAVIHTTRSFLLNDFTDLNRTPQIPHPTVTHHVLKCIEAAEQAMGLVDSLAKQRVLIQSFWFTHYVCFCAIIVVYIYTIQQHRLSTTFGISSPGIEDVHHLYSLFSLAETCQQHLAEATRKNSPSRRYSIILEELRREVRRRIGSASDTSEGFRAVFFQGQNSSTLAEQGQLSLTNIYPSGPLEAGSYDYPSGLPLTNFTPSPLESEIDLSFLDSLDGSLLWTQIDSWAFTNLSNDPPTFPM</sequence>
<dbReference type="SUPFAM" id="SSF57701">
    <property type="entry name" value="Zn2/Cys6 DNA-binding domain"/>
    <property type="match status" value="1"/>
</dbReference>
<evidence type="ECO:0000256" key="8">
    <source>
        <dbReference type="SAM" id="Phobius"/>
    </source>
</evidence>
<dbReference type="InterPro" id="IPR007219">
    <property type="entry name" value="XnlR_reg_dom"/>
</dbReference>
<feature type="region of interest" description="Disordered" evidence="7">
    <location>
        <begin position="119"/>
        <end position="191"/>
    </location>
</feature>
<organism evidence="10 11">
    <name type="scientific">Aspergillus aculeatus (strain ATCC 16872 / CBS 172.66 / WB 5094)</name>
    <dbReference type="NCBI Taxonomy" id="690307"/>
    <lineage>
        <taxon>Eukaryota</taxon>
        <taxon>Fungi</taxon>
        <taxon>Dikarya</taxon>
        <taxon>Ascomycota</taxon>
        <taxon>Pezizomycotina</taxon>
        <taxon>Eurotiomycetes</taxon>
        <taxon>Eurotiomycetidae</taxon>
        <taxon>Eurotiales</taxon>
        <taxon>Aspergillaceae</taxon>
        <taxon>Aspergillus</taxon>
        <taxon>Aspergillus subgen. Circumdati</taxon>
    </lineage>
</organism>
<dbReference type="GO" id="GO:0006351">
    <property type="term" value="P:DNA-templated transcription"/>
    <property type="evidence" value="ECO:0007669"/>
    <property type="project" value="InterPro"/>
</dbReference>
<dbReference type="SMART" id="SM00906">
    <property type="entry name" value="Fungal_trans"/>
    <property type="match status" value="1"/>
</dbReference>
<reference evidence="11" key="1">
    <citation type="journal article" date="2017" name="Genome Biol.">
        <title>Comparative genomics reveals high biological diversity and specific adaptations in the industrially and medically important fungal genus Aspergillus.</title>
        <authorList>
            <person name="de Vries R.P."/>
            <person name="Riley R."/>
            <person name="Wiebenga A."/>
            <person name="Aguilar-Osorio G."/>
            <person name="Amillis S."/>
            <person name="Uchima C.A."/>
            <person name="Anderluh G."/>
            <person name="Asadollahi M."/>
            <person name="Askin M."/>
            <person name="Barry K."/>
            <person name="Battaglia E."/>
            <person name="Bayram O."/>
            <person name="Benocci T."/>
            <person name="Braus-Stromeyer S.A."/>
            <person name="Caldana C."/>
            <person name="Canovas D."/>
            <person name="Cerqueira G.C."/>
            <person name="Chen F."/>
            <person name="Chen W."/>
            <person name="Choi C."/>
            <person name="Clum A."/>
            <person name="Dos Santos R.A."/>
            <person name="Damasio A.R."/>
            <person name="Diallinas G."/>
            <person name="Emri T."/>
            <person name="Fekete E."/>
            <person name="Flipphi M."/>
            <person name="Freyberg S."/>
            <person name="Gallo A."/>
            <person name="Gournas C."/>
            <person name="Habgood R."/>
            <person name="Hainaut M."/>
            <person name="Harispe M.L."/>
            <person name="Henrissat B."/>
            <person name="Hilden K.S."/>
            <person name="Hope R."/>
            <person name="Hossain A."/>
            <person name="Karabika E."/>
            <person name="Karaffa L."/>
            <person name="Karanyi Z."/>
            <person name="Krasevec N."/>
            <person name="Kuo A."/>
            <person name="Kusch H."/>
            <person name="LaButti K."/>
            <person name="Lagendijk E.L."/>
            <person name="Lapidus A."/>
            <person name="Levasseur A."/>
            <person name="Lindquist E."/>
            <person name="Lipzen A."/>
            <person name="Logrieco A.F."/>
            <person name="MacCabe A."/>
            <person name="Maekelae M.R."/>
            <person name="Malavazi I."/>
            <person name="Melin P."/>
            <person name="Meyer V."/>
            <person name="Mielnichuk N."/>
            <person name="Miskei M."/>
            <person name="Molnar A.P."/>
            <person name="Mule G."/>
            <person name="Ngan C.Y."/>
            <person name="Orejas M."/>
            <person name="Orosz E."/>
            <person name="Ouedraogo J.P."/>
            <person name="Overkamp K.M."/>
            <person name="Park H.-S."/>
            <person name="Perrone G."/>
            <person name="Piumi F."/>
            <person name="Punt P.J."/>
            <person name="Ram A.F."/>
            <person name="Ramon A."/>
            <person name="Rauscher S."/>
            <person name="Record E."/>
            <person name="Riano-Pachon D.M."/>
            <person name="Robert V."/>
            <person name="Roehrig J."/>
            <person name="Ruller R."/>
            <person name="Salamov A."/>
            <person name="Salih N.S."/>
            <person name="Samson R.A."/>
            <person name="Sandor E."/>
            <person name="Sanguinetti M."/>
            <person name="Schuetze T."/>
            <person name="Sepcic K."/>
            <person name="Shelest E."/>
            <person name="Sherlock G."/>
            <person name="Sophianopoulou V."/>
            <person name="Squina F.M."/>
            <person name="Sun H."/>
            <person name="Susca A."/>
            <person name="Todd R.B."/>
            <person name="Tsang A."/>
            <person name="Unkles S.E."/>
            <person name="van de Wiele N."/>
            <person name="van Rossen-Uffink D."/>
            <person name="Oliveira J.V."/>
            <person name="Vesth T.C."/>
            <person name="Visser J."/>
            <person name="Yu J.-H."/>
            <person name="Zhou M."/>
            <person name="Andersen M.R."/>
            <person name="Archer D.B."/>
            <person name="Baker S.E."/>
            <person name="Benoit I."/>
            <person name="Brakhage A.A."/>
            <person name="Braus G.H."/>
            <person name="Fischer R."/>
            <person name="Frisvad J.C."/>
            <person name="Goldman G.H."/>
            <person name="Houbraken J."/>
            <person name="Oakley B."/>
            <person name="Pocsi I."/>
            <person name="Scazzocchio C."/>
            <person name="Seiboth B."/>
            <person name="vanKuyk P.A."/>
            <person name="Wortman J."/>
            <person name="Dyer P.S."/>
            <person name="Grigoriev I.V."/>
        </authorList>
    </citation>
    <scope>NUCLEOTIDE SEQUENCE [LARGE SCALE GENOMIC DNA]</scope>
    <source>
        <strain evidence="11">ATCC 16872 / CBS 172.66 / WB 5094</strain>
    </source>
</reference>
<feature type="transmembrane region" description="Helical" evidence="8">
    <location>
        <begin position="608"/>
        <end position="627"/>
    </location>
</feature>
<evidence type="ECO:0000313" key="11">
    <source>
        <dbReference type="Proteomes" id="UP000184546"/>
    </source>
</evidence>
<dbReference type="SMART" id="SM00066">
    <property type="entry name" value="GAL4"/>
    <property type="match status" value="1"/>
</dbReference>
<dbReference type="STRING" id="690307.A0A1L9X2I2"/>
<comment type="subcellular location">
    <subcellularLocation>
        <location evidence="1">Nucleus</location>
    </subcellularLocation>
</comment>
<gene>
    <name evidence="10" type="ORF">ASPACDRAFT_1853260</name>
</gene>
<dbReference type="InterPro" id="IPR036864">
    <property type="entry name" value="Zn2-C6_fun-type_DNA-bd_sf"/>
</dbReference>
<evidence type="ECO:0000256" key="1">
    <source>
        <dbReference type="ARBA" id="ARBA00004123"/>
    </source>
</evidence>
<feature type="region of interest" description="Disordered" evidence="7">
    <location>
        <begin position="1"/>
        <end position="74"/>
    </location>
</feature>
<dbReference type="CDD" id="cd00067">
    <property type="entry name" value="GAL4"/>
    <property type="match status" value="1"/>
</dbReference>
<dbReference type="AlphaFoldDB" id="A0A1L9X2I2"/>
<dbReference type="GO" id="GO:0043565">
    <property type="term" value="F:sequence-specific DNA binding"/>
    <property type="evidence" value="ECO:0007669"/>
    <property type="project" value="TreeGrafter"/>
</dbReference>
<evidence type="ECO:0000259" key="9">
    <source>
        <dbReference type="PROSITE" id="PS50048"/>
    </source>
</evidence>